<organism evidence="2 3">
    <name type="scientific">Septoria linicola</name>
    <dbReference type="NCBI Taxonomy" id="215465"/>
    <lineage>
        <taxon>Eukaryota</taxon>
        <taxon>Fungi</taxon>
        <taxon>Dikarya</taxon>
        <taxon>Ascomycota</taxon>
        <taxon>Pezizomycotina</taxon>
        <taxon>Dothideomycetes</taxon>
        <taxon>Dothideomycetidae</taxon>
        <taxon>Mycosphaerellales</taxon>
        <taxon>Mycosphaerellaceae</taxon>
        <taxon>Septoria</taxon>
    </lineage>
</organism>
<dbReference type="AlphaFoldDB" id="A0A9Q9B5J4"/>
<reference evidence="2" key="1">
    <citation type="submission" date="2022-06" db="EMBL/GenBank/DDBJ databases">
        <title>Complete genome sequences of two strains of the flax pathogen Septoria linicola.</title>
        <authorList>
            <person name="Lapalu N."/>
            <person name="Simon A."/>
            <person name="Demenou B."/>
            <person name="Paumier D."/>
            <person name="Guillot M.-P."/>
            <person name="Gout L."/>
            <person name="Valade R."/>
        </authorList>
    </citation>
    <scope>NUCLEOTIDE SEQUENCE</scope>
    <source>
        <strain evidence="2">SE15195</strain>
    </source>
</reference>
<evidence type="ECO:0000313" key="3">
    <source>
        <dbReference type="Proteomes" id="UP001056384"/>
    </source>
</evidence>
<gene>
    <name evidence="2" type="ORF">Slin15195_G108650</name>
</gene>
<dbReference type="EMBL" id="CP099427">
    <property type="protein sequence ID" value="USW57546.1"/>
    <property type="molecule type" value="Genomic_DNA"/>
</dbReference>
<evidence type="ECO:0000256" key="1">
    <source>
        <dbReference type="SAM" id="SignalP"/>
    </source>
</evidence>
<protein>
    <submittedName>
        <fullName evidence="2">Uncharacterized protein</fullName>
    </submittedName>
</protein>
<proteinExistence type="predicted"/>
<feature type="chain" id="PRO_5040135587" evidence="1">
    <location>
        <begin position="20"/>
        <end position="100"/>
    </location>
</feature>
<sequence length="100" mass="10469">MPSIMQSITIASFAVLVAAQGDLSESKFAKAPAKSSCYDIQGYNGYYCNAQSQLMRCTTGSPGSAPSEEFCQQCGLNGCTADVNGYSGYCYQGGQGTNNC</sequence>
<feature type="signal peptide" evidence="1">
    <location>
        <begin position="1"/>
        <end position="19"/>
    </location>
</feature>
<keyword evidence="3" id="KW-1185">Reference proteome</keyword>
<evidence type="ECO:0000313" key="2">
    <source>
        <dbReference type="EMBL" id="USW57546.1"/>
    </source>
</evidence>
<keyword evidence="1" id="KW-0732">Signal</keyword>
<accession>A0A9Q9B5J4</accession>
<dbReference type="Proteomes" id="UP001056384">
    <property type="component" value="Chromosome 10"/>
</dbReference>
<name>A0A9Q9B5J4_9PEZI</name>